<evidence type="ECO:0000256" key="1">
    <source>
        <dbReference type="SAM" id="MobiDB-lite"/>
    </source>
</evidence>
<organism evidence="2 3">
    <name type="scientific">Lasallia pustulata</name>
    <dbReference type="NCBI Taxonomy" id="136370"/>
    <lineage>
        <taxon>Eukaryota</taxon>
        <taxon>Fungi</taxon>
        <taxon>Dikarya</taxon>
        <taxon>Ascomycota</taxon>
        <taxon>Pezizomycotina</taxon>
        <taxon>Lecanoromycetes</taxon>
        <taxon>OSLEUM clade</taxon>
        <taxon>Umbilicariomycetidae</taxon>
        <taxon>Umbilicariales</taxon>
        <taxon>Umbilicariaceae</taxon>
        <taxon>Lasallia</taxon>
    </lineage>
</organism>
<dbReference type="OrthoDB" id="10479467at2759"/>
<gene>
    <name evidence="2" type="ORF">FRX48_04841</name>
</gene>
<feature type="compositionally biased region" description="Basic and acidic residues" evidence="1">
    <location>
        <begin position="144"/>
        <end position="162"/>
    </location>
</feature>
<feature type="region of interest" description="Disordered" evidence="1">
    <location>
        <begin position="108"/>
        <end position="162"/>
    </location>
</feature>
<evidence type="ECO:0000313" key="2">
    <source>
        <dbReference type="EMBL" id="KAA6411561.1"/>
    </source>
</evidence>
<feature type="compositionally biased region" description="Basic residues" evidence="1">
    <location>
        <begin position="124"/>
        <end position="136"/>
    </location>
</feature>
<reference evidence="2 3" key="1">
    <citation type="submission" date="2019-09" db="EMBL/GenBank/DDBJ databases">
        <title>The hologenome of the rock-dwelling lichen Lasallia pustulata.</title>
        <authorList>
            <person name="Greshake Tzovaras B."/>
            <person name="Segers F."/>
            <person name="Bicker A."/>
            <person name="Dal Grande F."/>
            <person name="Otte J."/>
            <person name="Hankeln T."/>
            <person name="Schmitt I."/>
            <person name="Ebersberger I."/>
        </authorList>
    </citation>
    <scope>NUCLEOTIDE SEQUENCE [LARGE SCALE GENOMIC DNA]</scope>
    <source>
        <strain evidence="2">A1-1</strain>
    </source>
</reference>
<protein>
    <submittedName>
        <fullName evidence="2">Uncharacterized protein</fullName>
    </submittedName>
</protein>
<name>A0A5M8PSH9_9LECA</name>
<dbReference type="Proteomes" id="UP000324767">
    <property type="component" value="Unassembled WGS sequence"/>
</dbReference>
<sequence length="226" mass="25475">MSSDHSMEDYLAGNVADKPKLPYTHLGVATSLGDHLTDNHDIGIEIEEILDPNFEPGTDIKVLKPDEYEEPPDLCLQESDPDSRTPMPPDPTAQQDYLIQGLRKLHCDDSDTKDGSHSWVWNSKHQRTRGIRKRSHSQSTGSETDIRYTEHPEGHKLEDNARRLRRRVRERRNQSPTVLGRTQDVNTIEIEEADNDAEAPPATFPSSNGGIEVKAVDELGDIMDMD</sequence>
<accession>A0A5M8PSH9</accession>
<dbReference type="EMBL" id="VXIT01000007">
    <property type="protein sequence ID" value="KAA6411561.1"/>
    <property type="molecule type" value="Genomic_DNA"/>
</dbReference>
<evidence type="ECO:0000313" key="3">
    <source>
        <dbReference type="Proteomes" id="UP000324767"/>
    </source>
</evidence>
<feature type="region of interest" description="Disordered" evidence="1">
    <location>
        <begin position="192"/>
        <end position="211"/>
    </location>
</feature>
<comment type="caution">
    <text evidence="2">The sequence shown here is derived from an EMBL/GenBank/DDBJ whole genome shotgun (WGS) entry which is preliminary data.</text>
</comment>
<feature type="region of interest" description="Disordered" evidence="1">
    <location>
        <begin position="55"/>
        <end position="94"/>
    </location>
</feature>
<dbReference type="AlphaFoldDB" id="A0A5M8PSH9"/>
<proteinExistence type="predicted"/>